<dbReference type="Pfam" id="PF11951">
    <property type="entry name" value="Fungal_trans_2"/>
    <property type="match status" value="1"/>
</dbReference>
<dbReference type="GO" id="GO:0003700">
    <property type="term" value="F:DNA-binding transcription factor activity"/>
    <property type="evidence" value="ECO:0007669"/>
    <property type="project" value="TreeGrafter"/>
</dbReference>
<evidence type="ECO:0000256" key="2">
    <source>
        <dbReference type="ARBA" id="ARBA00023242"/>
    </source>
</evidence>
<dbReference type="GO" id="GO:0000976">
    <property type="term" value="F:transcription cis-regulatory region binding"/>
    <property type="evidence" value="ECO:0007669"/>
    <property type="project" value="TreeGrafter"/>
</dbReference>
<keyword evidence="3" id="KW-1133">Transmembrane helix</keyword>
<name>A0AAX4H421_9ASCO</name>
<dbReference type="GO" id="GO:0005634">
    <property type="term" value="C:nucleus"/>
    <property type="evidence" value="ECO:0007669"/>
    <property type="project" value="UniProtKB-SubCell"/>
</dbReference>
<accession>A0AAX4H421</accession>
<keyword evidence="3" id="KW-0812">Transmembrane</keyword>
<comment type="subcellular location">
    <subcellularLocation>
        <location evidence="1">Nucleus</location>
    </subcellularLocation>
</comment>
<evidence type="ECO:0000313" key="5">
    <source>
        <dbReference type="Proteomes" id="UP001338582"/>
    </source>
</evidence>
<dbReference type="RefSeq" id="XP_062875584.1">
    <property type="nucleotide sequence ID" value="XM_063019514.1"/>
</dbReference>
<organism evidence="4 5">
    <name type="scientific">Australozyma saopauloensis</name>
    <dbReference type="NCBI Taxonomy" id="291208"/>
    <lineage>
        <taxon>Eukaryota</taxon>
        <taxon>Fungi</taxon>
        <taxon>Dikarya</taxon>
        <taxon>Ascomycota</taxon>
        <taxon>Saccharomycotina</taxon>
        <taxon>Pichiomycetes</taxon>
        <taxon>Metschnikowiaceae</taxon>
        <taxon>Australozyma</taxon>
    </lineage>
</organism>
<evidence type="ECO:0000313" key="4">
    <source>
        <dbReference type="EMBL" id="WPK23197.1"/>
    </source>
</evidence>
<dbReference type="KEGG" id="asau:88171494"/>
<gene>
    <name evidence="4" type="ORF">PUMCH_000425</name>
</gene>
<dbReference type="InterPro" id="IPR021858">
    <property type="entry name" value="Fun_TF"/>
</dbReference>
<keyword evidence="5" id="KW-1185">Reference proteome</keyword>
<dbReference type="PANTHER" id="PTHR37534:SF7">
    <property type="entry name" value="TRANSCRIPTIONAL ACTIVATOR PROTEIN UGA3"/>
    <property type="match status" value="1"/>
</dbReference>
<protein>
    <submittedName>
        <fullName evidence="4">Uncharacterized protein</fullName>
    </submittedName>
</protein>
<dbReference type="Proteomes" id="UP001338582">
    <property type="component" value="Chromosome 1"/>
</dbReference>
<dbReference type="AlphaFoldDB" id="A0AAX4H421"/>
<reference evidence="4 5" key="1">
    <citation type="submission" date="2023-10" db="EMBL/GenBank/DDBJ databases">
        <title>Draft Genome Sequence of Candida saopaulonensis from a very Premature Infant with Sepsis.</title>
        <authorList>
            <person name="Ning Y."/>
            <person name="Dai R."/>
            <person name="Xiao M."/>
            <person name="Xu Y."/>
            <person name="Yan Q."/>
            <person name="Zhang L."/>
        </authorList>
    </citation>
    <scope>NUCLEOTIDE SEQUENCE [LARGE SCALE GENOMIC DNA]</scope>
    <source>
        <strain evidence="4 5">19XY460</strain>
    </source>
</reference>
<dbReference type="GO" id="GO:0045944">
    <property type="term" value="P:positive regulation of transcription by RNA polymerase II"/>
    <property type="evidence" value="ECO:0007669"/>
    <property type="project" value="TreeGrafter"/>
</dbReference>
<dbReference type="PANTHER" id="PTHR37534">
    <property type="entry name" value="TRANSCRIPTIONAL ACTIVATOR PROTEIN UGA3"/>
    <property type="match status" value="1"/>
</dbReference>
<dbReference type="EMBL" id="CP138894">
    <property type="protein sequence ID" value="WPK23197.1"/>
    <property type="molecule type" value="Genomic_DNA"/>
</dbReference>
<dbReference type="GeneID" id="88171494"/>
<evidence type="ECO:0000256" key="1">
    <source>
        <dbReference type="ARBA" id="ARBA00004123"/>
    </source>
</evidence>
<evidence type="ECO:0000256" key="3">
    <source>
        <dbReference type="SAM" id="Phobius"/>
    </source>
</evidence>
<feature type="transmembrane region" description="Helical" evidence="3">
    <location>
        <begin position="358"/>
        <end position="380"/>
    </location>
</feature>
<keyword evidence="2" id="KW-0539">Nucleus</keyword>
<proteinExistence type="predicted"/>
<sequence length="441" mass="50275">MELDEQRPDQPNNLLENDELQEFLMPLNLDQNMGLRCVADLDAEGIVFFEYYRTTYCNFVSIGLKSLNYFNKTFIGLANVCTGVAYAVTAWGGFYLELQKPRCDFTRPWTYMQKAAKAMCDEMGSELKPSSKEQLLSLFGFYLIFIGIEVCTGDIRNWRGLMNQCKDLIHSYGGPISLSHAFEDSNDIKWLLSNFCFHDILSSHTLTVGTTFPMSEYETVVSPNLSYGIDPLHGIVSPVYLIFGHIGNSKARLGSLWEVVTEKVANNDPQGDILREQYYEEVERVTAEIKGKIDTCHPSDTHLELLGNDPKAREIHTALFQLYIFASRIQLGTSIQKLPQCALSQQHLLLQSFKLLDMLLVTPVKVALSLLILVCGVLCCNERDRLRMTTMFRMHLKQYEIGNLQRIEETVLEAWQLSPEGNTCLDWADLVRDKSWHLYVG</sequence>
<keyword evidence="3" id="KW-0472">Membrane</keyword>